<proteinExistence type="inferred from homology"/>
<evidence type="ECO:0000313" key="6">
    <source>
        <dbReference type="Proteomes" id="UP000183557"/>
    </source>
</evidence>
<feature type="domain" description="Glutamate synthase" evidence="4">
    <location>
        <begin position="122"/>
        <end position="494"/>
    </location>
</feature>
<dbReference type="CDD" id="cd02808">
    <property type="entry name" value="GltS_FMN"/>
    <property type="match status" value="1"/>
</dbReference>
<organism evidence="5 6">
    <name type="scientific">Halobacillus dabanensis</name>
    <dbReference type="NCBI Taxonomy" id="240302"/>
    <lineage>
        <taxon>Bacteria</taxon>
        <taxon>Bacillati</taxon>
        <taxon>Bacillota</taxon>
        <taxon>Bacilli</taxon>
        <taxon>Bacillales</taxon>
        <taxon>Bacillaceae</taxon>
        <taxon>Halobacillus</taxon>
    </lineage>
</organism>
<dbReference type="PANTHER" id="PTHR43819:SF1">
    <property type="entry name" value="ARCHAEAL-TYPE GLUTAMATE SYNTHASE [NADPH]"/>
    <property type="match status" value="1"/>
</dbReference>
<name>A0A1I3U1H0_HALDA</name>
<dbReference type="EMBL" id="FOSB01000004">
    <property type="protein sequence ID" value="SFJ76583.1"/>
    <property type="molecule type" value="Genomic_DNA"/>
</dbReference>
<dbReference type="Pfam" id="PF01645">
    <property type="entry name" value="Glu_synthase"/>
    <property type="match status" value="1"/>
</dbReference>
<evidence type="ECO:0000256" key="1">
    <source>
        <dbReference type="ARBA" id="ARBA00009716"/>
    </source>
</evidence>
<gene>
    <name evidence="5" type="ORF">SAMN04487936_10499</name>
</gene>
<feature type="transmembrane region" description="Helical" evidence="3">
    <location>
        <begin position="6"/>
        <end position="29"/>
    </location>
</feature>
<accession>A0A1I3U1H0</accession>
<dbReference type="PIRSF" id="PIRSF006429">
    <property type="entry name" value="GOGAT_lg_2"/>
    <property type="match status" value="1"/>
</dbReference>
<protein>
    <submittedName>
        <fullName evidence="5">Glutamate synthase domain-containing protein 2</fullName>
    </submittedName>
</protein>
<dbReference type="AlphaFoldDB" id="A0A1I3U1H0"/>
<sequence>MDSVLLIILITLFGLFTFIPLILVFWLYVHDEKQNEHSVLQNYPLLGKFRYIIEKMGPEFRQYLFHNDREGRPFNRKEFEYVNKAGKYNTRMMGYGAERDFTQDGWFLVNDMFPVQDEELRVDKSETIKTKLYEIDKEQLFKRKEHRFESELDPVYLHDDDCVVLGEHTVDQPFRLKGLIGQSAMSFGSLGDHAITALSKGLGRAGGTWMNTGEGSVSPYHLKGDVDIIMQISPGLFGVRTKDGDFSWEAFNHKASNEQIKAFELKLAQGAKTRGGHVDGDKVTEEIAEIRKVEPGEDIDSPNRFPGIDTPAELLHFLDELRSVGGKPVGVKIVVGNEQQVERLISTMVEEDIVPDFITIDGGEGGTGASYYGLAYSVGLPAFSAIPMVDDTLKKHGIRERTKIIASGKLLTPDKIAMALSLGADLINIARGFMMSVGCIMSQVCHKNTCPVGVATTDDELQEALVIEEKEYRVTNYLIALRQGLFDLAAVAGLDSPTKFKRRHTVYHSDFRKVINEGGEVDSRV</sequence>
<dbReference type="GO" id="GO:0015930">
    <property type="term" value="F:glutamate synthase activity"/>
    <property type="evidence" value="ECO:0007669"/>
    <property type="project" value="InterPro"/>
</dbReference>
<keyword evidence="6" id="KW-1185">Reference proteome</keyword>
<dbReference type="InterPro" id="IPR002932">
    <property type="entry name" value="Glu_synthdom"/>
</dbReference>
<dbReference type="GO" id="GO:0006537">
    <property type="term" value="P:glutamate biosynthetic process"/>
    <property type="evidence" value="ECO:0007669"/>
    <property type="project" value="InterPro"/>
</dbReference>
<keyword evidence="3" id="KW-0812">Transmembrane</keyword>
<evidence type="ECO:0000256" key="2">
    <source>
        <dbReference type="PIRNR" id="PIRNR006429"/>
    </source>
</evidence>
<dbReference type="InterPro" id="IPR013785">
    <property type="entry name" value="Aldolase_TIM"/>
</dbReference>
<dbReference type="Proteomes" id="UP000183557">
    <property type="component" value="Unassembled WGS sequence"/>
</dbReference>
<dbReference type="InterPro" id="IPR024188">
    <property type="entry name" value="GltB"/>
</dbReference>
<dbReference type="RefSeq" id="WP_075036087.1">
    <property type="nucleotide sequence ID" value="NZ_FOSB01000004.1"/>
</dbReference>
<keyword evidence="3" id="KW-0472">Membrane</keyword>
<evidence type="ECO:0000256" key="3">
    <source>
        <dbReference type="SAM" id="Phobius"/>
    </source>
</evidence>
<dbReference type="OrthoDB" id="9758182at2"/>
<evidence type="ECO:0000259" key="4">
    <source>
        <dbReference type="Pfam" id="PF01645"/>
    </source>
</evidence>
<evidence type="ECO:0000313" key="5">
    <source>
        <dbReference type="EMBL" id="SFJ76583.1"/>
    </source>
</evidence>
<dbReference type="SUPFAM" id="SSF51395">
    <property type="entry name" value="FMN-linked oxidoreductases"/>
    <property type="match status" value="1"/>
</dbReference>
<dbReference type="PANTHER" id="PTHR43819">
    <property type="entry name" value="ARCHAEAL-TYPE GLUTAMATE SYNTHASE [NADPH]"/>
    <property type="match status" value="1"/>
</dbReference>
<dbReference type="Gene3D" id="3.20.20.70">
    <property type="entry name" value="Aldolase class I"/>
    <property type="match status" value="1"/>
</dbReference>
<reference evidence="6" key="1">
    <citation type="submission" date="2016-10" db="EMBL/GenBank/DDBJ databases">
        <authorList>
            <person name="Varghese N."/>
            <person name="Submissions S."/>
        </authorList>
    </citation>
    <scope>NUCLEOTIDE SEQUENCE [LARGE SCALE GENOMIC DNA]</scope>
    <source>
        <strain evidence="6">CGMCC 1.3704</strain>
    </source>
</reference>
<comment type="similarity">
    <text evidence="1 2">Belongs to the glutamate synthase family.</text>
</comment>
<keyword evidence="3" id="KW-1133">Transmembrane helix</keyword>